<dbReference type="EMBL" id="MZGX01000017">
    <property type="protein sequence ID" value="OPX43457.1"/>
    <property type="molecule type" value="Genomic_DNA"/>
</dbReference>
<organism evidence="2 3">
    <name type="scientific">Ruminiclostridium hungatei</name>
    <name type="common">Clostridium hungatei</name>
    <dbReference type="NCBI Taxonomy" id="48256"/>
    <lineage>
        <taxon>Bacteria</taxon>
        <taxon>Bacillati</taxon>
        <taxon>Bacillota</taxon>
        <taxon>Clostridia</taxon>
        <taxon>Eubacteriales</taxon>
        <taxon>Oscillospiraceae</taxon>
        <taxon>Ruminiclostridium</taxon>
    </lineage>
</organism>
<dbReference type="InterPro" id="IPR054688">
    <property type="entry name" value="CD1247_N"/>
</dbReference>
<protein>
    <submittedName>
        <fullName evidence="2">Uncharacterized protein</fullName>
    </submittedName>
</protein>
<accession>A0A1V4SJN1</accession>
<reference evidence="2 3" key="1">
    <citation type="submission" date="2017-03" db="EMBL/GenBank/DDBJ databases">
        <title>Genome sequence of Clostridium hungatei DSM 14427.</title>
        <authorList>
            <person name="Poehlein A."/>
            <person name="Daniel R."/>
        </authorList>
    </citation>
    <scope>NUCLEOTIDE SEQUENCE [LARGE SCALE GENOMIC DNA]</scope>
    <source>
        <strain evidence="2 3">DSM 14427</strain>
    </source>
</reference>
<evidence type="ECO:0000313" key="3">
    <source>
        <dbReference type="Proteomes" id="UP000191554"/>
    </source>
</evidence>
<evidence type="ECO:0000256" key="1">
    <source>
        <dbReference type="SAM" id="Coils"/>
    </source>
</evidence>
<dbReference type="STRING" id="48256.CLHUN_26040"/>
<keyword evidence="1" id="KW-0175">Coiled coil</keyword>
<sequence>MSYISERVAFIKGLAEGMKIDDTTNEGKLLTAIIDVLDDISLAIEDVEEIQDEMGEQVDGIDEDLAELEKTVYEQEDDIEFEEIQCPYCGEEIEVDLELIDEDAESIECPHCHQKIELEWDCDCDDDECDCGCGHEHDEE</sequence>
<keyword evidence="3" id="KW-1185">Reference proteome</keyword>
<dbReference type="AlphaFoldDB" id="A0A1V4SJN1"/>
<proteinExistence type="predicted"/>
<dbReference type="RefSeq" id="WP_080065060.1">
    <property type="nucleotide sequence ID" value="NZ_MZGX01000017.1"/>
</dbReference>
<gene>
    <name evidence="2" type="ORF">CLHUN_26040</name>
</gene>
<comment type="caution">
    <text evidence="2">The sequence shown here is derived from an EMBL/GenBank/DDBJ whole genome shotgun (WGS) entry which is preliminary data.</text>
</comment>
<dbReference type="NCBIfam" id="NF045650">
    <property type="entry name" value="CD1247_Nterm"/>
    <property type="match status" value="1"/>
</dbReference>
<evidence type="ECO:0000313" key="2">
    <source>
        <dbReference type="EMBL" id="OPX43457.1"/>
    </source>
</evidence>
<feature type="coiled-coil region" evidence="1">
    <location>
        <begin position="51"/>
        <end position="85"/>
    </location>
</feature>
<dbReference type="OrthoDB" id="2381377at2"/>
<name>A0A1V4SJN1_RUMHU</name>
<dbReference type="Proteomes" id="UP000191554">
    <property type="component" value="Unassembled WGS sequence"/>
</dbReference>